<keyword evidence="2" id="KW-1185">Reference proteome</keyword>
<dbReference type="EnsemblMetazoa" id="XM_029492273.1">
    <property type="protein sequence ID" value="XP_029348133.1"/>
    <property type="gene ID" value="LOC115034809"/>
</dbReference>
<sequence length="105" mass="12062">MGVCFLYDTKLYGERILVGSSITPRHSNVPNMEKIVELIGDKFVVIVTPADHICKKCTSLLFHKDELENDLKLVKNAMLLYIYKRNMEYCLLIGLLRILRLSMGT</sequence>
<name>A0A8R2JV44_ACYPI</name>
<accession>A0A8R2JV44</accession>
<dbReference type="RefSeq" id="XP_029348133.1">
    <property type="nucleotide sequence ID" value="XM_029492273.1"/>
</dbReference>
<dbReference type="Proteomes" id="UP000007819">
    <property type="component" value="Chromosome X"/>
</dbReference>
<evidence type="ECO:0000313" key="2">
    <source>
        <dbReference type="Proteomes" id="UP000007819"/>
    </source>
</evidence>
<dbReference type="GeneID" id="115034809"/>
<protein>
    <submittedName>
        <fullName evidence="1">Uncharacterized protein</fullName>
    </submittedName>
</protein>
<organism evidence="1 2">
    <name type="scientific">Acyrthosiphon pisum</name>
    <name type="common">Pea aphid</name>
    <dbReference type="NCBI Taxonomy" id="7029"/>
    <lineage>
        <taxon>Eukaryota</taxon>
        <taxon>Metazoa</taxon>
        <taxon>Ecdysozoa</taxon>
        <taxon>Arthropoda</taxon>
        <taxon>Hexapoda</taxon>
        <taxon>Insecta</taxon>
        <taxon>Pterygota</taxon>
        <taxon>Neoptera</taxon>
        <taxon>Paraneoptera</taxon>
        <taxon>Hemiptera</taxon>
        <taxon>Sternorrhyncha</taxon>
        <taxon>Aphidomorpha</taxon>
        <taxon>Aphidoidea</taxon>
        <taxon>Aphididae</taxon>
        <taxon>Macrosiphini</taxon>
        <taxon>Acyrthosiphon</taxon>
    </lineage>
</organism>
<dbReference type="KEGG" id="api:115034809"/>
<dbReference type="OrthoDB" id="8184392at2759"/>
<dbReference type="AlphaFoldDB" id="A0A8R2JV44"/>
<reference evidence="2" key="1">
    <citation type="submission" date="2010-06" db="EMBL/GenBank/DDBJ databases">
        <authorList>
            <person name="Jiang H."/>
            <person name="Abraham K."/>
            <person name="Ali S."/>
            <person name="Alsbrooks S.L."/>
            <person name="Anim B.N."/>
            <person name="Anosike U.S."/>
            <person name="Attaway T."/>
            <person name="Bandaranaike D.P."/>
            <person name="Battles P.K."/>
            <person name="Bell S.N."/>
            <person name="Bell A.V."/>
            <person name="Beltran B."/>
            <person name="Bickham C."/>
            <person name="Bustamante Y."/>
            <person name="Caleb T."/>
            <person name="Canada A."/>
            <person name="Cardenas V."/>
            <person name="Carter K."/>
            <person name="Chacko J."/>
            <person name="Chandrabose M.N."/>
            <person name="Chavez D."/>
            <person name="Chavez A."/>
            <person name="Chen L."/>
            <person name="Chu H.-S."/>
            <person name="Claassen K.J."/>
            <person name="Cockrell R."/>
            <person name="Collins M."/>
            <person name="Cooper J.A."/>
            <person name="Cree A."/>
            <person name="Curry S.M."/>
            <person name="Da Y."/>
            <person name="Dao M.D."/>
            <person name="Das B."/>
            <person name="Davila M.-L."/>
            <person name="Davy-Carroll L."/>
            <person name="Denson S."/>
            <person name="Dinh H."/>
            <person name="Ebong V.E."/>
            <person name="Edwards J.R."/>
            <person name="Egan A."/>
            <person name="El-Daye J."/>
            <person name="Escobedo L."/>
            <person name="Fernandez S."/>
            <person name="Fernando P.R."/>
            <person name="Flagg N."/>
            <person name="Forbes L.D."/>
            <person name="Fowler R.G."/>
            <person name="Fu Q."/>
            <person name="Gabisi R.A."/>
            <person name="Ganer J."/>
            <person name="Garbino Pronczuk A."/>
            <person name="Garcia R.M."/>
            <person name="Garner T."/>
            <person name="Garrett T.E."/>
            <person name="Gonzalez D.A."/>
            <person name="Hamid H."/>
            <person name="Hawkins E.S."/>
            <person name="Hirani K."/>
            <person name="Hogues M.E."/>
            <person name="Hollins B."/>
            <person name="Hsiao C.-H."/>
            <person name="Jabil R."/>
            <person name="James M.L."/>
            <person name="Jhangiani S.N."/>
            <person name="Johnson B."/>
            <person name="Johnson Q."/>
            <person name="Joshi V."/>
            <person name="Kalu J.B."/>
            <person name="Kam C."/>
            <person name="Kashfia A."/>
            <person name="Keebler J."/>
            <person name="Kisamo H."/>
            <person name="Kovar C.L."/>
            <person name="Lago L.A."/>
            <person name="Lai C.-Y."/>
            <person name="Laidlaw J."/>
            <person name="Lara F."/>
            <person name="Le T.-K."/>
            <person name="Lee S.L."/>
            <person name="Legall F.H."/>
            <person name="Lemon S.J."/>
            <person name="Lewis L.R."/>
            <person name="Li B."/>
            <person name="Liu Y."/>
            <person name="Liu Y.-S."/>
            <person name="Lopez J."/>
            <person name="Lozado R.J."/>
            <person name="Lu J."/>
            <person name="Madu R.C."/>
            <person name="Maheshwari M."/>
            <person name="Maheshwari R."/>
            <person name="Malloy K."/>
            <person name="Martinez E."/>
            <person name="Mathew T."/>
            <person name="Mercado I.C."/>
            <person name="Mercado C."/>
            <person name="Meyer B."/>
            <person name="Montgomery K."/>
            <person name="Morgan M.B."/>
            <person name="Munidasa M."/>
            <person name="Nazareth L.V."/>
            <person name="Nelson J."/>
            <person name="Ng B.M."/>
            <person name="Nguyen N.B."/>
            <person name="Nguyen P.Q."/>
            <person name="Nguyen T."/>
            <person name="Obregon M."/>
            <person name="Okwuonu G.O."/>
            <person name="Onwere C.G."/>
            <person name="Orozco G."/>
            <person name="Parra A."/>
            <person name="Patel S."/>
            <person name="Patil S."/>
            <person name="Perez A."/>
            <person name="Perez Y."/>
            <person name="Pham C."/>
            <person name="Primus E.L."/>
            <person name="Pu L.-L."/>
            <person name="Puazo M."/>
            <person name="Qin X."/>
            <person name="Quiroz J.B."/>
            <person name="Reese J."/>
            <person name="Richards S."/>
            <person name="Rives C.M."/>
            <person name="Robberts R."/>
            <person name="Ruiz S.J."/>
            <person name="Ruiz M.J."/>
            <person name="Santibanez J."/>
            <person name="Schneider B.W."/>
            <person name="Sisson I."/>
            <person name="Smith M."/>
            <person name="Sodergren E."/>
            <person name="Song X.-Z."/>
            <person name="Song B.B."/>
            <person name="Summersgill H."/>
            <person name="Thelus R."/>
            <person name="Thornton R.D."/>
            <person name="Trejos Z.Y."/>
            <person name="Usmani K."/>
            <person name="Vattathil S."/>
            <person name="Villasana D."/>
            <person name="Walker D.L."/>
            <person name="Wang S."/>
            <person name="Wang K."/>
            <person name="White C.S."/>
            <person name="Williams A.C."/>
            <person name="Williamson J."/>
            <person name="Wilson K."/>
            <person name="Woghiren I.O."/>
            <person name="Woodworth J.R."/>
            <person name="Worley K.C."/>
            <person name="Wright R.A."/>
            <person name="Wu W."/>
            <person name="Young L."/>
            <person name="Zhang L."/>
            <person name="Zhang J."/>
            <person name="Zhu Y."/>
            <person name="Muzny D.M."/>
            <person name="Weinstock G."/>
            <person name="Gibbs R.A."/>
        </authorList>
    </citation>
    <scope>NUCLEOTIDE SEQUENCE [LARGE SCALE GENOMIC DNA]</scope>
    <source>
        <strain evidence="2">LSR1</strain>
    </source>
</reference>
<proteinExistence type="predicted"/>
<evidence type="ECO:0000313" key="1">
    <source>
        <dbReference type="EnsemblMetazoa" id="XP_029348133.1"/>
    </source>
</evidence>
<reference evidence="1" key="2">
    <citation type="submission" date="2022-06" db="UniProtKB">
        <authorList>
            <consortium name="EnsemblMetazoa"/>
        </authorList>
    </citation>
    <scope>IDENTIFICATION</scope>
</reference>